<name>D4ZF73_SHEVD</name>
<evidence type="ECO:0000259" key="1">
    <source>
        <dbReference type="Pfam" id="PF00031"/>
    </source>
</evidence>
<reference evidence="3" key="1">
    <citation type="journal article" date="2010" name="Mol. Biosyst.">
        <title>Complete genome sequence and comparative analysis of Shewanella violacea, a psychrophilic and piezophilic bacterium from deep sea floor sediments.</title>
        <authorList>
            <person name="Aono E."/>
            <person name="Baba T."/>
            <person name="Ara T."/>
            <person name="Nishi T."/>
            <person name="Nakamichi T."/>
            <person name="Inamoto E."/>
            <person name="Toyonaga H."/>
            <person name="Hasegawa M."/>
            <person name="Takai Y."/>
            <person name="Okumura Y."/>
            <person name="Baba M."/>
            <person name="Tomita M."/>
            <person name="Kato C."/>
            <person name="Oshima T."/>
            <person name="Nakasone K."/>
            <person name="Mori H."/>
        </authorList>
    </citation>
    <scope>NUCLEOTIDE SEQUENCE [LARGE SCALE GENOMIC DNA]</scope>
    <source>
        <strain evidence="3">JCM 10179 / CIP 106290 / LMG 19151 / DSS12</strain>
    </source>
</reference>
<dbReference type="EMBL" id="AP011177">
    <property type="protein sequence ID" value="BAJ04237.1"/>
    <property type="molecule type" value="Genomic_DNA"/>
</dbReference>
<dbReference type="OrthoDB" id="6196402at2"/>
<dbReference type="InterPro" id="IPR018073">
    <property type="entry name" value="Prot_inh_cystat_CS"/>
</dbReference>
<dbReference type="KEGG" id="svo:SVI_4266"/>
<sequence length="140" mass="15528">MKKGIFFVGLSVLILSACISQTNVRTHTEKGTEQMAKSEAIISPARAACEQMAGGWIESEVSPQVREALDSVLMRMNTLAKLKQILRVQTQVVAGINYAIEFEFDNGEVWHTQVFRSLKGEYSMTKPAVQGHLSDICHKS</sequence>
<protein>
    <recommendedName>
        <fullName evidence="1">Cystatin domain-containing protein</fullName>
    </recommendedName>
</protein>
<dbReference type="AlphaFoldDB" id="D4ZF73"/>
<dbReference type="CDD" id="cd00042">
    <property type="entry name" value="CY"/>
    <property type="match status" value="1"/>
</dbReference>
<gene>
    <name evidence="2" type="ordered locus">SVI_4266</name>
</gene>
<dbReference type="STRING" id="637905.SVI_4266"/>
<dbReference type="RefSeq" id="WP_013053520.1">
    <property type="nucleotide sequence ID" value="NC_014012.1"/>
</dbReference>
<organism evidence="2 3">
    <name type="scientific">Shewanella violacea (strain JCM 10179 / CIP 106290 / LMG 19151 / DSS12)</name>
    <dbReference type="NCBI Taxonomy" id="637905"/>
    <lineage>
        <taxon>Bacteria</taxon>
        <taxon>Pseudomonadati</taxon>
        <taxon>Pseudomonadota</taxon>
        <taxon>Gammaproteobacteria</taxon>
        <taxon>Alteromonadales</taxon>
        <taxon>Shewanellaceae</taxon>
        <taxon>Shewanella</taxon>
    </lineage>
</organism>
<dbReference type="GO" id="GO:0004869">
    <property type="term" value="F:cysteine-type endopeptidase inhibitor activity"/>
    <property type="evidence" value="ECO:0007669"/>
    <property type="project" value="InterPro"/>
</dbReference>
<dbReference type="InterPro" id="IPR000010">
    <property type="entry name" value="Cystatin_dom"/>
</dbReference>
<proteinExistence type="predicted"/>
<dbReference type="SUPFAM" id="SSF54403">
    <property type="entry name" value="Cystatin/monellin"/>
    <property type="match status" value="1"/>
</dbReference>
<keyword evidence="3" id="KW-1185">Reference proteome</keyword>
<evidence type="ECO:0000313" key="2">
    <source>
        <dbReference type="EMBL" id="BAJ04237.1"/>
    </source>
</evidence>
<evidence type="ECO:0000313" key="3">
    <source>
        <dbReference type="Proteomes" id="UP000002350"/>
    </source>
</evidence>
<accession>D4ZF73</accession>
<dbReference type="Pfam" id="PF00031">
    <property type="entry name" value="Cystatin"/>
    <property type="match status" value="1"/>
</dbReference>
<dbReference type="HOGENOM" id="CLU_159401_0_0_6"/>
<dbReference type="eggNOG" id="COG1574">
    <property type="taxonomic scope" value="Bacteria"/>
</dbReference>
<dbReference type="PROSITE" id="PS00287">
    <property type="entry name" value="CYSTATIN"/>
    <property type="match status" value="1"/>
</dbReference>
<dbReference type="PROSITE" id="PS51257">
    <property type="entry name" value="PROKAR_LIPOPROTEIN"/>
    <property type="match status" value="1"/>
</dbReference>
<dbReference type="Proteomes" id="UP000002350">
    <property type="component" value="Chromosome"/>
</dbReference>
<dbReference type="InterPro" id="IPR046350">
    <property type="entry name" value="Cystatin_sf"/>
</dbReference>
<dbReference type="Gene3D" id="3.10.450.10">
    <property type="match status" value="1"/>
</dbReference>
<feature type="domain" description="Cystatin" evidence="1">
    <location>
        <begin position="57"/>
        <end position="121"/>
    </location>
</feature>